<dbReference type="EMBL" id="MVGT01002051">
    <property type="protein sequence ID" value="OVA09545.1"/>
    <property type="molecule type" value="Genomic_DNA"/>
</dbReference>
<sequence length="65" mass="6563">MPHGGPGHAKATNRTGSRALGTLRLSSLLSPPPPPSPPPPRNPTTATQVSPLSLSMLSLSTSVAL</sequence>
<dbReference type="InParanoid" id="A0A200QGL0"/>
<feature type="region of interest" description="Disordered" evidence="1">
    <location>
        <begin position="1"/>
        <end position="65"/>
    </location>
</feature>
<protein>
    <submittedName>
        <fullName evidence="2">Uncharacterized protein</fullName>
    </submittedName>
</protein>
<evidence type="ECO:0000256" key="1">
    <source>
        <dbReference type="SAM" id="MobiDB-lite"/>
    </source>
</evidence>
<evidence type="ECO:0000313" key="3">
    <source>
        <dbReference type="Proteomes" id="UP000195402"/>
    </source>
</evidence>
<gene>
    <name evidence="2" type="ORF">BVC80_9101g67</name>
</gene>
<feature type="compositionally biased region" description="Pro residues" evidence="1">
    <location>
        <begin position="30"/>
        <end position="42"/>
    </location>
</feature>
<feature type="compositionally biased region" description="Low complexity" evidence="1">
    <location>
        <begin position="50"/>
        <end position="65"/>
    </location>
</feature>
<evidence type="ECO:0000313" key="2">
    <source>
        <dbReference type="EMBL" id="OVA09545.1"/>
    </source>
</evidence>
<keyword evidence="3" id="KW-1185">Reference proteome</keyword>
<organism evidence="2 3">
    <name type="scientific">Macleaya cordata</name>
    <name type="common">Five-seeded plume-poppy</name>
    <name type="synonym">Bocconia cordata</name>
    <dbReference type="NCBI Taxonomy" id="56857"/>
    <lineage>
        <taxon>Eukaryota</taxon>
        <taxon>Viridiplantae</taxon>
        <taxon>Streptophyta</taxon>
        <taxon>Embryophyta</taxon>
        <taxon>Tracheophyta</taxon>
        <taxon>Spermatophyta</taxon>
        <taxon>Magnoliopsida</taxon>
        <taxon>Ranunculales</taxon>
        <taxon>Papaveraceae</taxon>
        <taxon>Papaveroideae</taxon>
        <taxon>Macleaya</taxon>
    </lineage>
</organism>
<comment type="caution">
    <text evidence="2">The sequence shown here is derived from an EMBL/GenBank/DDBJ whole genome shotgun (WGS) entry which is preliminary data.</text>
</comment>
<dbReference type="AlphaFoldDB" id="A0A200QGL0"/>
<proteinExistence type="predicted"/>
<name>A0A200QGL0_MACCD</name>
<dbReference type="Proteomes" id="UP000195402">
    <property type="component" value="Unassembled WGS sequence"/>
</dbReference>
<accession>A0A200QGL0</accession>
<reference evidence="2 3" key="1">
    <citation type="journal article" date="2017" name="Mol. Plant">
        <title>The Genome of Medicinal Plant Macleaya cordata Provides New Insights into Benzylisoquinoline Alkaloids Metabolism.</title>
        <authorList>
            <person name="Liu X."/>
            <person name="Liu Y."/>
            <person name="Huang P."/>
            <person name="Ma Y."/>
            <person name="Qing Z."/>
            <person name="Tang Q."/>
            <person name="Cao H."/>
            <person name="Cheng P."/>
            <person name="Zheng Y."/>
            <person name="Yuan Z."/>
            <person name="Zhou Y."/>
            <person name="Liu J."/>
            <person name="Tang Z."/>
            <person name="Zhuo Y."/>
            <person name="Zhang Y."/>
            <person name="Yu L."/>
            <person name="Huang J."/>
            <person name="Yang P."/>
            <person name="Peng Q."/>
            <person name="Zhang J."/>
            <person name="Jiang W."/>
            <person name="Zhang Z."/>
            <person name="Lin K."/>
            <person name="Ro D.K."/>
            <person name="Chen X."/>
            <person name="Xiong X."/>
            <person name="Shang Y."/>
            <person name="Huang S."/>
            <person name="Zeng J."/>
        </authorList>
    </citation>
    <scope>NUCLEOTIDE SEQUENCE [LARGE SCALE GENOMIC DNA]</scope>
    <source>
        <strain evidence="3">cv. BLH2017</strain>
        <tissue evidence="2">Root</tissue>
    </source>
</reference>